<evidence type="ECO:0000313" key="3">
    <source>
        <dbReference type="EMBL" id="TGG87539.1"/>
    </source>
</evidence>
<accession>A0A1G6M2Q6</accession>
<name>A0A1G6M2Q6_9BACT</name>
<dbReference type="PROSITE" id="PS50887">
    <property type="entry name" value="GGDEF"/>
    <property type="match status" value="1"/>
</dbReference>
<dbReference type="InterPro" id="IPR043128">
    <property type="entry name" value="Rev_trsase/Diguanyl_cyclase"/>
</dbReference>
<dbReference type="NCBIfam" id="TIGR00254">
    <property type="entry name" value="GGDEF"/>
    <property type="match status" value="1"/>
</dbReference>
<dbReference type="PANTHER" id="PTHR45138:SF9">
    <property type="entry name" value="DIGUANYLATE CYCLASE DGCM-RELATED"/>
    <property type="match status" value="1"/>
</dbReference>
<dbReference type="InterPro" id="IPR029787">
    <property type="entry name" value="Nucleotide_cyclase"/>
</dbReference>
<dbReference type="Pfam" id="PF00990">
    <property type="entry name" value="GGDEF"/>
    <property type="match status" value="1"/>
</dbReference>
<reference evidence="3 5" key="2">
    <citation type="submission" date="2019-04" db="EMBL/GenBank/DDBJ databases">
        <title>Draft genome sequence data and analysis of a Fermenting Bacterium, Geotoga petraea strain HO-Geo1, isolated from heavy-oil petroleum reservoir in Russia.</title>
        <authorList>
            <person name="Grouzdev D.S."/>
            <person name="Semenova E.M."/>
            <person name="Sokolova D.S."/>
            <person name="Tourova T.P."/>
            <person name="Poltaraus A.B."/>
            <person name="Nazina T.N."/>
        </authorList>
    </citation>
    <scope>NUCLEOTIDE SEQUENCE [LARGE SCALE GENOMIC DNA]</scope>
    <source>
        <strain evidence="3 5">HO-Geo1</strain>
    </source>
</reference>
<dbReference type="SUPFAM" id="SSF55073">
    <property type="entry name" value="Nucleotide cyclase"/>
    <property type="match status" value="1"/>
</dbReference>
<dbReference type="AlphaFoldDB" id="A0A1G6M2Q6"/>
<dbReference type="PANTHER" id="PTHR45138">
    <property type="entry name" value="REGULATORY COMPONENTS OF SENSORY TRANSDUCTION SYSTEM"/>
    <property type="match status" value="1"/>
</dbReference>
<sequence>MNFNYEKYKHRIIAAYIDPGLMYLLNSLDKNFYSSFGMDIYLHEDPEKVPETVYQMIRANQAFNSFNLKKVVEIGNEYEQRIYFYSDEKTVEIPYDVLVKEINESISYIIKKSSDIVASVITMCLLRGSKLAHILNNINMIVEESTKIETTIDKLIFSILTGITAGFGGAFNRAILFKKVGDKFKVLRAIGDKDIESAKKSWKSFTDLRVDISTTLENYDPNFFSDFERDIVDVTLDEDEILNNEFMNEAIEGNKAIKIPGSLVEHLASKKLNIVGEIAFSPIIFDDKIFGFILCDNRYNFKPITEEQLEILDYLSKQASIIWENKISVESLRFEAGQDILTKFGNRNSFEKYLDKITLSNEENIGIIMIDIDDFKKINDKFGHDYGDKILMEFSEIVFKHIRRSDHIFRYGGDEFVLFLNDVNEEIMYDIIKAIQMDFNGSTEASFSAGAVYKTNENIYNCVKRADEFLYDSKRKGKNNITLL</sequence>
<evidence type="ECO:0000313" key="2">
    <source>
        <dbReference type="EMBL" id="SDC49265.1"/>
    </source>
</evidence>
<dbReference type="EMBL" id="FMYV01000004">
    <property type="protein sequence ID" value="SDC49265.1"/>
    <property type="molecule type" value="Genomic_DNA"/>
</dbReference>
<dbReference type="Gene3D" id="3.30.450.40">
    <property type="match status" value="1"/>
</dbReference>
<evidence type="ECO:0000313" key="5">
    <source>
        <dbReference type="Proteomes" id="UP000297288"/>
    </source>
</evidence>
<dbReference type="CDD" id="cd01949">
    <property type="entry name" value="GGDEF"/>
    <property type="match status" value="1"/>
</dbReference>
<dbReference type="STRING" id="28234.SAMN04488588_1206"/>
<dbReference type="SMART" id="SM00267">
    <property type="entry name" value="GGDEF"/>
    <property type="match status" value="1"/>
</dbReference>
<dbReference type="Proteomes" id="UP000199322">
    <property type="component" value="Unassembled WGS sequence"/>
</dbReference>
<dbReference type="RefSeq" id="WP_091403629.1">
    <property type="nucleotide sequence ID" value="NZ_FMYV01000004.1"/>
</dbReference>
<feature type="domain" description="GGDEF" evidence="1">
    <location>
        <begin position="363"/>
        <end position="484"/>
    </location>
</feature>
<proteinExistence type="predicted"/>
<protein>
    <submittedName>
        <fullName evidence="2">Diguanylate cyclase (GGDEF) domain-containing protein</fullName>
    </submittedName>
    <submittedName>
        <fullName evidence="3">GGDEF domain-containing protein</fullName>
    </submittedName>
</protein>
<dbReference type="GO" id="GO:0052621">
    <property type="term" value="F:diguanylate cyclase activity"/>
    <property type="evidence" value="ECO:0007669"/>
    <property type="project" value="TreeGrafter"/>
</dbReference>
<dbReference type="InterPro" id="IPR050469">
    <property type="entry name" value="Diguanylate_Cyclase"/>
</dbReference>
<dbReference type="InterPro" id="IPR000160">
    <property type="entry name" value="GGDEF_dom"/>
</dbReference>
<organism evidence="2 4">
    <name type="scientific">Geotoga petraea</name>
    <dbReference type="NCBI Taxonomy" id="28234"/>
    <lineage>
        <taxon>Bacteria</taxon>
        <taxon>Thermotogati</taxon>
        <taxon>Thermotogota</taxon>
        <taxon>Thermotogae</taxon>
        <taxon>Petrotogales</taxon>
        <taxon>Petrotogaceae</taxon>
        <taxon>Geotoga</taxon>
    </lineage>
</organism>
<dbReference type="Proteomes" id="UP000297288">
    <property type="component" value="Unassembled WGS sequence"/>
</dbReference>
<dbReference type="OrthoDB" id="9796252at2"/>
<reference evidence="2 4" key="1">
    <citation type="submission" date="2016-10" db="EMBL/GenBank/DDBJ databases">
        <authorList>
            <person name="de Groot N.N."/>
        </authorList>
    </citation>
    <scope>NUCLEOTIDE SEQUENCE [LARGE SCALE GENOMIC DNA]</scope>
    <source>
        <strain evidence="2 4">WG14</strain>
    </source>
</reference>
<dbReference type="SUPFAM" id="SSF55781">
    <property type="entry name" value="GAF domain-like"/>
    <property type="match status" value="1"/>
</dbReference>
<dbReference type="EMBL" id="SRME01000004">
    <property type="protein sequence ID" value="TGG87539.1"/>
    <property type="molecule type" value="Genomic_DNA"/>
</dbReference>
<dbReference type="Gene3D" id="3.30.70.270">
    <property type="match status" value="1"/>
</dbReference>
<evidence type="ECO:0000259" key="1">
    <source>
        <dbReference type="PROSITE" id="PS50887"/>
    </source>
</evidence>
<dbReference type="InterPro" id="IPR029016">
    <property type="entry name" value="GAF-like_dom_sf"/>
</dbReference>
<evidence type="ECO:0000313" key="4">
    <source>
        <dbReference type="Proteomes" id="UP000199322"/>
    </source>
</evidence>
<keyword evidence="4" id="KW-1185">Reference proteome</keyword>
<gene>
    <name evidence="3" type="ORF">E4650_07280</name>
    <name evidence="2" type="ORF">SAMN04488588_1206</name>
</gene>